<dbReference type="VEuPathDB" id="FungiDB:EYZ11_008422"/>
<evidence type="ECO:0000313" key="2">
    <source>
        <dbReference type="EMBL" id="KAA8643444.1"/>
    </source>
</evidence>
<gene>
    <name evidence="2" type="ORF">ATNIH1004_010213</name>
    <name evidence="3" type="ORF">EYZ11_008422</name>
</gene>
<evidence type="ECO:0008006" key="6">
    <source>
        <dbReference type="Google" id="ProtNLM"/>
    </source>
</evidence>
<evidence type="ECO:0000313" key="3">
    <source>
        <dbReference type="EMBL" id="THC92127.1"/>
    </source>
</evidence>
<dbReference type="EMBL" id="SOSA01000358">
    <property type="protein sequence ID" value="THC92127.1"/>
    <property type="molecule type" value="Genomic_DNA"/>
</dbReference>
<dbReference type="GO" id="GO:0003676">
    <property type="term" value="F:nucleic acid binding"/>
    <property type="evidence" value="ECO:0007669"/>
    <property type="project" value="InterPro"/>
</dbReference>
<evidence type="ECO:0000256" key="1">
    <source>
        <dbReference type="SAM" id="MobiDB-lite"/>
    </source>
</evidence>
<dbReference type="Gene3D" id="3.30.70.330">
    <property type="match status" value="1"/>
</dbReference>
<dbReference type="Proteomes" id="UP000324241">
    <property type="component" value="Unassembled WGS sequence"/>
</dbReference>
<dbReference type="GeneID" id="54332915"/>
<dbReference type="Proteomes" id="UP000308092">
    <property type="component" value="Unassembled WGS sequence"/>
</dbReference>
<dbReference type="OrthoDB" id="336240at2759"/>
<feature type="compositionally biased region" description="Polar residues" evidence="1">
    <location>
        <begin position="511"/>
        <end position="525"/>
    </location>
</feature>
<reference evidence="3 4" key="1">
    <citation type="submission" date="2019-03" db="EMBL/GenBank/DDBJ databases">
        <title>The genome sequence of a newly discovered highly antifungal drug resistant Aspergillus species, Aspergillus tanneri NIH 1004.</title>
        <authorList>
            <person name="Mounaud S."/>
            <person name="Singh I."/>
            <person name="Joardar V."/>
            <person name="Pakala S."/>
            <person name="Pakala S."/>
            <person name="Venepally P."/>
            <person name="Hoover J."/>
            <person name="Nierman W."/>
            <person name="Chung J."/>
            <person name="Losada L."/>
        </authorList>
    </citation>
    <scope>NUCLEOTIDE SEQUENCE [LARGE SCALE GENOMIC DNA]</scope>
    <source>
        <strain evidence="3 4">NIH1004</strain>
    </source>
</reference>
<dbReference type="InterPro" id="IPR012677">
    <property type="entry name" value="Nucleotide-bd_a/b_plait_sf"/>
</dbReference>
<accession>A0A4S3JCP8</accession>
<name>A0A4S3JCP8_9EURO</name>
<dbReference type="AlphaFoldDB" id="A0A4S3JCP8"/>
<feature type="region of interest" description="Disordered" evidence="1">
    <location>
        <begin position="423"/>
        <end position="452"/>
    </location>
</feature>
<comment type="caution">
    <text evidence="3">The sequence shown here is derived from an EMBL/GenBank/DDBJ whole genome shotgun (WGS) entry which is preliminary data.</text>
</comment>
<reference evidence="2 5" key="2">
    <citation type="submission" date="2019-08" db="EMBL/GenBank/DDBJ databases">
        <title>The genome sequence of a newly discovered highly antifungal drug resistant Aspergillus species, Aspergillus tanneri NIH 1004.</title>
        <authorList>
            <person name="Mounaud S."/>
            <person name="Singh I."/>
            <person name="Joardar V."/>
            <person name="Pakala S."/>
            <person name="Pakala S."/>
            <person name="Venepally P."/>
            <person name="Chung J.K."/>
            <person name="Losada L."/>
            <person name="Nierman W.C."/>
        </authorList>
    </citation>
    <scope>NUCLEOTIDE SEQUENCE [LARGE SCALE GENOMIC DNA]</scope>
    <source>
        <strain evidence="2 5">NIH1004</strain>
    </source>
</reference>
<evidence type="ECO:0000313" key="5">
    <source>
        <dbReference type="Proteomes" id="UP000324241"/>
    </source>
</evidence>
<feature type="region of interest" description="Disordered" evidence="1">
    <location>
        <begin position="504"/>
        <end position="525"/>
    </location>
</feature>
<sequence>MASYVPSEPPQPDIISPMSRRAAPASLYQLLHNDAENQSRSPQRLSEVAKSFENVALPSEMPIGSYVHLWEPPKWGVIKISNIPYSITKQEIVQFVGRQARLITPDKGCAIHIIMERSTAKTMDCYVEFETKTNAQETVNRINQIYETGRPPRLGNRHVDVELSSQDALLKNLFPRAKCVSWKDGIPYALPNTDPYSTGFAGLFTSEEIVGAIRHAEMPHRSPFCAKCPQRTYESTISTLYKFPWFATKLYTVDERNQLFDMTNRHIMSLVSRIKRSNTVGLDQRLLRDLLYAGLNCPAFNERQKYTLCVNSEDMREILRFSDLDKWFPFDTLVKIPQHSRTTHRYYASLISKVGISDYDVPGLPNNFPTENVELYSPYGPIWFEWETTVAKDMIWDDAVQHEMIILCNLVLSGWINSDRESKVSGSSTECSPSDSAAQSNLALSSTDSGKSRAFTDSATKIETFVTHARRASMAVTSSGPFGTSNESTWNQRLLLYPSAKARSRPYGHRITQSSPTCFPSSEEK</sequence>
<evidence type="ECO:0000313" key="4">
    <source>
        <dbReference type="Proteomes" id="UP000308092"/>
    </source>
</evidence>
<dbReference type="InterPro" id="IPR035979">
    <property type="entry name" value="RBD_domain_sf"/>
</dbReference>
<feature type="compositionally biased region" description="Polar residues" evidence="1">
    <location>
        <begin position="424"/>
        <end position="452"/>
    </location>
</feature>
<dbReference type="STRING" id="1220188.A0A4S3JCP8"/>
<proteinExistence type="predicted"/>
<protein>
    <recommendedName>
        <fullName evidence="6">RRM domain-containing protein</fullName>
    </recommendedName>
</protein>
<dbReference type="RefSeq" id="XP_033422806.1">
    <property type="nucleotide sequence ID" value="XM_033574788.1"/>
</dbReference>
<organism evidence="3 4">
    <name type="scientific">Aspergillus tanneri</name>
    <dbReference type="NCBI Taxonomy" id="1220188"/>
    <lineage>
        <taxon>Eukaryota</taxon>
        <taxon>Fungi</taxon>
        <taxon>Dikarya</taxon>
        <taxon>Ascomycota</taxon>
        <taxon>Pezizomycotina</taxon>
        <taxon>Eurotiomycetes</taxon>
        <taxon>Eurotiomycetidae</taxon>
        <taxon>Eurotiales</taxon>
        <taxon>Aspergillaceae</taxon>
        <taxon>Aspergillus</taxon>
        <taxon>Aspergillus subgen. Circumdati</taxon>
    </lineage>
</organism>
<dbReference type="EMBL" id="QUQM01000005">
    <property type="protein sequence ID" value="KAA8643444.1"/>
    <property type="molecule type" value="Genomic_DNA"/>
</dbReference>
<keyword evidence="4" id="KW-1185">Reference proteome</keyword>
<dbReference type="SUPFAM" id="SSF54928">
    <property type="entry name" value="RNA-binding domain, RBD"/>
    <property type="match status" value="1"/>
</dbReference>